<keyword evidence="4" id="KW-0548">Nucleotidyltransferase</keyword>
<feature type="compositionally biased region" description="Polar residues" evidence="12">
    <location>
        <begin position="648"/>
        <end position="659"/>
    </location>
</feature>
<dbReference type="GO" id="GO:0009360">
    <property type="term" value="C:DNA polymerase III complex"/>
    <property type="evidence" value="ECO:0007669"/>
    <property type="project" value="InterPro"/>
</dbReference>
<evidence type="ECO:0000256" key="8">
    <source>
        <dbReference type="ARBA" id="ARBA00022833"/>
    </source>
</evidence>
<evidence type="ECO:0000256" key="3">
    <source>
        <dbReference type="ARBA" id="ARBA00022679"/>
    </source>
</evidence>
<feature type="compositionally biased region" description="Polar residues" evidence="12">
    <location>
        <begin position="524"/>
        <end position="547"/>
    </location>
</feature>
<keyword evidence="15" id="KW-1185">Reference proteome</keyword>
<feature type="compositionally biased region" description="Acidic residues" evidence="12">
    <location>
        <begin position="702"/>
        <end position="726"/>
    </location>
</feature>
<dbReference type="KEGG" id="pmaw:MACH26_12680"/>
<keyword evidence="3" id="KW-0808">Transferase</keyword>
<dbReference type="SMART" id="SM00382">
    <property type="entry name" value="AAA"/>
    <property type="match status" value="1"/>
</dbReference>
<dbReference type="EC" id="2.7.7.7" evidence="2"/>
<dbReference type="InterPro" id="IPR003593">
    <property type="entry name" value="AAA+_ATPase"/>
</dbReference>
<evidence type="ECO:0000313" key="14">
    <source>
        <dbReference type="EMBL" id="BDX05747.1"/>
    </source>
</evidence>
<keyword evidence="9" id="KW-0067">ATP-binding</keyword>
<protein>
    <recommendedName>
        <fullName evidence="2">DNA-directed DNA polymerase</fullName>
        <ecNumber evidence="2">2.7.7.7</ecNumber>
    </recommendedName>
</protein>
<gene>
    <name evidence="14" type="primary">dnaX</name>
    <name evidence="14" type="ORF">MACH26_12680</name>
</gene>
<evidence type="ECO:0000256" key="5">
    <source>
        <dbReference type="ARBA" id="ARBA00022705"/>
    </source>
</evidence>
<evidence type="ECO:0000256" key="9">
    <source>
        <dbReference type="ARBA" id="ARBA00022840"/>
    </source>
</evidence>
<dbReference type="InterPro" id="IPR038249">
    <property type="entry name" value="PolIII_tau_V_sf"/>
</dbReference>
<feature type="compositionally biased region" description="Basic and acidic residues" evidence="12">
    <location>
        <begin position="727"/>
        <end position="738"/>
    </location>
</feature>
<evidence type="ECO:0000256" key="11">
    <source>
        <dbReference type="ARBA" id="ARBA00049244"/>
    </source>
</evidence>
<dbReference type="Pfam" id="PF13177">
    <property type="entry name" value="DNA_pol3_delta2"/>
    <property type="match status" value="1"/>
</dbReference>
<dbReference type="InterPro" id="IPR027417">
    <property type="entry name" value="P-loop_NTPase"/>
</dbReference>
<dbReference type="EMBL" id="AP027272">
    <property type="protein sequence ID" value="BDX05747.1"/>
    <property type="molecule type" value="Genomic_DNA"/>
</dbReference>
<dbReference type="GO" id="GO:0046872">
    <property type="term" value="F:metal ion binding"/>
    <property type="evidence" value="ECO:0007669"/>
    <property type="project" value="UniProtKB-KW"/>
</dbReference>
<keyword evidence="7" id="KW-0547">Nucleotide-binding</keyword>
<dbReference type="NCBIfam" id="NF004046">
    <property type="entry name" value="PRK05563.1"/>
    <property type="match status" value="1"/>
</dbReference>
<dbReference type="RefSeq" id="WP_338291738.1">
    <property type="nucleotide sequence ID" value="NZ_AP027272.1"/>
</dbReference>
<dbReference type="GO" id="GO:0003677">
    <property type="term" value="F:DNA binding"/>
    <property type="evidence" value="ECO:0007669"/>
    <property type="project" value="InterPro"/>
</dbReference>
<evidence type="ECO:0000256" key="7">
    <source>
        <dbReference type="ARBA" id="ARBA00022741"/>
    </source>
</evidence>
<feature type="compositionally biased region" description="Low complexity" evidence="12">
    <location>
        <begin position="418"/>
        <end position="428"/>
    </location>
</feature>
<dbReference type="FunFam" id="3.40.50.300:FF:000014">
    <property type="entry name" value="DNA polymerase III subunit gamma/tau"/>
    <property type="match status" value="1"/>
</dbReference>
<dbReference type="AlphaFoldDB" id="A0AA48KR51"/>
<dbReference type="Proteomes" id="UP001333710">
    <property type="component" value="Chromosome"/>
</dbReference>
<reference evidence="14" key="1">
    <citation type="submission" date="2023-01" db="EMBL/GenBank/DDBJ databases">
        <title>Complete genome sequence of Planctobacterium marinum strain Dej080120_11.</title>
        <authorList>
            <person name="Ueki S."/>
            <person name="Maruyama F."/>
        </authorList>
    </citation>
    <scope>NUCLEOTIDE SEQUENCE</scope>
    <source>
        <strain evidence="14">Dej080120_11</strain>
    </source>
</reference>
<organism evidence="14 15">
    <name type="scientific">Planctobacterium marinum</name>
    <dbReference type="NCBI Taxonomy" id="1631968"/>
    <lineage>
        <taxon>Bacteria</taxon>
        <taxon>Pseudomonadati</taxon>
        <taxon>Pseudomonadota</taxon>
        <taxon>Gammaproteobacteria</taxon>
        <taxon>Alteromonadales</taxon>
        <taxon>Alteromonadaceae</taxon>
        <taxon>Planctobacterium</taxon>
    </lineage>
</organism>
<feature type="compositionally biased region" description="Basic and acidic residues" evidence="12">
    <location>
        <begin position="793"/>
        <end position="808"/>
    </location>
</feature>
<feature type="region of interest" description="Disordered" evidence="12">
    <location>
        <begin position="382"/>
        <end position="441"/>
    </location>
</feature>
<dbReference type="InterPro" id="IPR021029">
    <property type="entry name" value="DNA_pol_III_tau_dom-5"/>
</dbReference>
<dbReference type="CDD" id="cd18137">
    <property type="entry name" value="HLD_clamp_pol_III_gamma_tau"/>
    <property type="match status" value="1"/>
</dbReference>
<dbReference type="SUPFAM" id="SSF52540">
    <property type="entry name" value="P-loop containing nucleoside triphosphate hydrolases"/>
    <property type="match status" value="1"/>
</dbReference>
<dbReference type="CDD" id="cd00009">
    <property type="entry name" value="AAA"/>
    <property type="match status" value="1"/>
</dbReference>
<evidence type="ECO:0000259" key="13">
    <source>
        <dbReference type="SMART" id="SM00382"/>
    </source>
</evidence>
<feature type="compositionally biased region" description="Polar residues" evidence="12">
    <location>
        <begin position="589"/>
        <end position="604"/>
    </location>
</feature>
<feature type="domain" description="AAA+ ATPase" evidence="13">
    <location>
        <begin position="37"/>
        <end position="178"/>
    </location>
</feature>
<feature type="compositionally biased region" description="Basic and acidic residues" evidence="12">
    <location>
        <begin position="608"/>
        <end position="620"/>
    </location>
</feature>
<dbReference type="Gene3D" id="3.30.300.150">
    <property type="entry name" value="DNA polymerase III, tau subunit, domain V"/>
    <property type="match status" value="1"/>
</dbReference>
<dbReference type="FunFam" id="1.10.8.60:FF:000013">
    <property type="entry name" value="DNA polymerase III subunit gamma/tau"/>
    <property type="match status" value="1"/>
</dbReference>
<dbReference type="FunFam" id="1.20.272.10:FF:000003">
    <property type="entry name" value="DNA polymerase III subunit gamma/tau"/>
    <property type="match status" value="1"/>
</dbReference>
<comment type="catalytic activity">
    <reaction evidence="11">
        <text>DNA(n) + a 2'-deoxyribonucleoside 5'-triphosphate = DNA(n+1) + diphosphate</text>
        <dbReference type="Rhea" id="RHEA:22508"/>
        <dbReference type="Rhea" id="RHEA-COMP:17339"/>
        <dbReference type="Rhea" id="RHEA-COMP:17340"/>
        <dbReference type="ChEBI" id="CHEBI:33019"/>
        <dbReference type="ChEBI" id="CHEBI:61560"/>
        <dbReference type="ChEBI" id="CHEBI:173112"/>
        <dbReference type="EC" id="2.7.7.7"/>
    </reaction>
</comment>
<sequence length="1000" mass="110001">MSYQVLARKWRPGKFSELVGQEHVVNAISNALDNNRLHHAYLFTGTRGVGKTTIARIFARSLNCDKGMSSNPCGVCNSCKDIEQGNFVDLLEIDAASRTKVEDTRELLDNVQYRPTRGDYKVYLIDEVHMLSKHSFNALLKTLEEPPPHVKFLLATTDPQKLPITILSRCLQFNLKALTREQISGQLAYILKQENLPYDEAALALLAKSAQGSMRDALSLTDQAIAQGNGQVLSQVVSDMLGLIDNDKIARLTQAIIIKDKQQVFQLIDELALSGADFKSALAELMSVFHQVALTQFVPEVCKIETTQARQIFNWAKVIPPEQVQLLYQIALQGRKDIEWAQDTKMGFEMAALRMLAFMPEKVSSGLEQLKKAANEATETQIKAPMMAPAEPPENLIKPPSAEKKTLVEAETQAEPQVSSENKVVSEVSPEEDSTQANSLEQELSGIIKQAESLNPIQQSEPQALSESINEAASFNSANQEEGGASSSSPDYVDSDDNYADDYHYMSQMDAAESSVSVGHEVLAQSQPLSEESRQGSDAYQTTGQETDTGKANAEDVPVKAASISNTLSLLSLMDTLASAPEEGKDNKGSPTYGKQSSDVSESGNDLAKTKDPEITDISERSPTPEPDKERVVEQYQDDILDPEDARQTFQDDNQSTLPAEQPQVVANPEDEPHIFNPESLLHSQTETPEERDDEVQRAAQESEDVAAIDVEQDLAPWEDVESSQEPEERTSLADEAKTPLVPESETQEDVQSPDSPSPHFVIEPYEPENATAYNTHSSGPGDDNQVPSGLSEPDHHADGFRDAHVSDTDFGDADYSDIDYSDRASSQQDDNGYHGIVDVDEEEEEYHELFAGPIPKVSVDFEIPFKVSDKKVIKASQLDTWSQLIEQSGIGGLNKQLALHSNYVLQGDNVKLIVSEHQKHLFTDTALAAIEEALSETLQHDVNVSAHIGEVIDTPAAVQYAINNMRQEYAVKTIQQDSGVKALCEAFSGTVLNETIEPR</sequence>
<dbReference type="Gene3D" id="1.10.8.60">
    <property type="match status" value="1"/>
</dbReference>
<dbReference type="GO" id="GO:0006261">
    <property type="term" value="P:DNA-templated DNA replication"/>
    <property type="evidence" value="ECO:0007669"/>
    <property type="project" value="TreeGrafter"/>
</dbReference>
<keyword evidence="5" id="KW-0235">DNA replication</keyword>
<evidence type="ECO:0000256" key="12">
    <source>
        <dbReference type="SAM" id="MobiDB-lite"/>
    </source>
</evidence>
<dbReference type="Pfam" id="PF12170">
    <property type="entry name" value="DNA_pol3_tau_5"/>
    <property type="match status" value="1"/>
</dbReference>
<keyword evidence="8" id="KW-0862">Zinc</keyword>
<dbReference type="Pfam" id="PF22608">
    <property type="entry name" value="DNAX_ATPase_lid"/>
    <property type="match status" value="1"/>
</dbReference>
<evidence type="ECO:0000256" key="10">
    <source>
        <dbReference type="ARBA" id="ARBA00022932"/>
    </source>
</evidence>
<dbReference type="NCBIfam" id="TIGR02397">
    <property type="entry name" value="dnaX_nterm"/>
    <property type="match status" value="1"/>
</dbReference>
<dbReference type="InterPro" id="IPR012763">
    <property type="entry name" value="DNA_pol_III_sug/sutau_N"/>
</dbReference>
<dbReference type="GO" id="GO:0003887">
    <property type="term" value="F:DNA-directed DNA polymerase activity"/>
    <property type="evidence" value="ECO:0007669"/>
    <property type="project" value="UniProtKB-KW"/>
</dbReference>
<dbReference type="PANTHER" id="PTHR11669:SF0">
    <property type="entry name" value="PROTEIN STICHEL-LIKE 2"/>
    <property type="match status" value="1"/>
</dbReference>
<dbReference type="InterPro" id="IPR022754">
    <property type="entry name" value="DNA_pol_III_gamma-3"/>
</dbReference>
<evidence type="ECO:0000256" key="2">
    <source>
        <dbReference type="ARBA" id="ARBA00012417"/>
    </source>
</evidence>
<keyword evidence="10" id="KW-0239">DNA-directed DNA polymerase</keyword>
<feature type="compositionally biased region" description="Polar residues" evidence="12">
    <location>
        <begin position="457"/>
        <end position="480"/>
    </location>
</feature>
<feature type="region of interest" description="Disordered" evidence="12">
    <location>
        <begin position="457"/>
        <end position="559"/>
    </location>
</feature>
<dbReference type="Gene3D" id="1.20.272.10">
    <property type="match status" value="1"/>
</dbReference>
<dbReference type="InterPro" id="IPR050238">
    <property type="entry name" value="DNA_Rep/Repair_Clamp_Loader"/>
</dbReference>
<dbReference type="NCBIfam" id="NF005942">
    <property type="entry name" value="PRK07994.1"/>
    <property type="match status" value="1"/>
</dbReference>
<dbReference type="SUPFAM" id="SSF48019">
    <property type="entry name" value="post-AAA+ oligomerization domain-like"/>
    <property type="match status" value="1"/>
</dbReference>
<dbReference type="Gene3D" id="3.40.50.300">
    <property type="entry name" value="P-loop containing nucleotide triphosphate hydrolases"/>
    <property type="match status" value="1"/>
</dbReference>
<dbReference type="InterPro" id="IPR008921">
    <property type="entry name" value="DNA_pol3_clamp-load_cplx_C"/>
</dbReference>
<comment type="similarity">
    <text evidence="1">Belongs to the DnaX/STICHEL family.</text>
</comment>
<name>A0AA48KR51_9ALTE</name>
<feature type="compositionally biased region" description="Acidic residues" evidence="12">
    <location>
        <begin position="810"/>
        <end position="820"/>
    </location>
</feature>
<dbReference type="Pfam" id="PF12169">
    <property type="entry name" value="DNA_pol3_gamma3"/>
    <property type="match status" value="1"/>
</dbReference>
<dbReference type="GO" id="GO:0005524">
    <property type="term" value="F:ATP binding"/>
    <property type="evidence" value="ECO:0007669"/>
    <property type="project" value="UniProtKB-KW"/>
</dbReference>
<feature type="region of interest" description="Disordered" evidence="12">
    <location>
        <begin position="579"/>
        <end position="834"/>
    </location>
</feature>
<proteinExistence type="inferred from homology"/>
<keyword evidence="6" id="KW-0479">Metal-binding</keyword>
<dbReference type="PANTHER" id="PTHR11669">
    <property type="entry name" value="REPLICATION FACTOR C / DNA POLYMERASE III GAMMA-TAU SUBUNIT"/>
    <property type="match status" value="1"/>
</dbReference>
<evidence type="ECO:0000313" key="15">
    <source>
        <dbReference type="Proteomes" id="UP001333710"/>
    </source>
</evidence>
<evidence type="ECO:0000256" key="1">
    <source>
        <dbReference type="ARBA" id="ARBA00006360"/>
    </source>
</evidence>
<evidence type="ECO:0000256" key="4">
    <source>
        <dbReference type="ARBA" id="ARBA00022695"/>
    </source>
</evidence>
<accession>A0AA48KR51</accession>
<evidence type="ECO:0000256" key="6">
    <source>
        <dbReference type="ARBA" id="ARBA00022723"/>
    </source>
</evidence>
<dbReference type="InterPro" id="IPR045085">
    <property type="entry name" value="HLD_clamp_pol_III_gamma_tau"/>
</dbReference>